<feature type="domain" description="Pyridoxamine 5'-phosphate oxidase N-terminal" evidence="2">
    <location>
        <begin position="7"/>
        <end position="131"/>
    </location>
</feature>
<dbReference type="GO" id="GO:0016627">
    <property type="term" value="F:oxidoreductase activity, acting on the CH-CH group of donors"/>
    <property type="evidence" value="ECO:0007669"/>
    <property type="project" value="TreeGrafter"/>
</dbReference>
<dbReference type="InterPro" id="IPR019920">
    <property type="entry name" value="F420-binding_dom_put"/>
</dbReference>
<keyword evidence="1" id="KW-0560">Oxidoreductase</keyword>
<dbReference type="Proteomes" id="UP000286931">
    <property type="component" value="Unassembled WGS sequence"/>
</dbReference>
<protein>
    <submittedName>
        <fullName evidence="3">PPOX class F420-dependent enzyme</fullName>
    </submittedName>
</protein>
<organism evidence="3 4">
    <name type="scientific">Embleya hyalina</name>
    <dbReference type="NCBI Taxonomy" id="516124"/>
    <lineage>
        <taxon>Bacteria</taxon>
        <taxon>Bacillati</taxon>
        <taxon>Actinomycetota</taxon>
        <taxon>Actinomycetes</taxon>
        <taxon>Kitasatosporales</taxon>
        <taxon>Streptomycetaceae</taxon>
        <taxon>Embleya</taxon>
    </lineage>
</organism>
<accession>A0A401Z3E2</accession>
<dbReference type="Pfam" id="PF01243">
    <property type="entry name" value="PNPOx_N"/>
    <property type="match status" value="1"/>
</dbReference>
<dbReference type="PANTHER" id="PTHR35176">
    <property type="entry name" value="HEME OXYGENASE HI_0854-RELATED"/>
    <property type="match status" value="1"/>
</dbReference>
<dbReference type="Gene3D" id="2.30.110.10">
    <property type="entry name" value="Electron Transport, Fmn-binding Protein, Chain A"/>
    <property type="match status" value="1"/>
</dbReference>
<dbReference type="GO" id="GO:0005829">
    <property type="term" value="C:cytosol"/>
    <property type="evidence" value="ECO:0007669"/>
    <property type="project" value="TreeGrafter"/>
</dbReference>
<keyword evidence="4" id="KW-1185">Reference proteome</keyword>
<dbReference type="PANTHER" id="PTHR35176:SF6">
    <property type="entry name" value="HEME OXYGENASE HI_0854-RELATED"/>
    <property type="match status" value="1"/>
</dbReference>
<evidence type="ECO:0000313" key="3">
    <source>
        <dbReference type="EMBL" id="GCE01405.1"/>
    </source>
</evidence>
<dbReference type="SUPFAM" id="SSF50475">
    <property type="entry name" value="FMN-binding split barrel"/>
    <property type="match status" value="1"/>
</dbReference>
<dbReference type="EMBL" id="BIFH01000048">
    <property type="protein sequence ID" value="GCE01405.1"/>
    <property type="molecule type" value="Genomic_DNA"/>
</dbReference>
<reference evidence="3 4" key="1">
    <citation type="submission" date="2018-12" db="EMBL/GenBank/DDBJ databases">
        <title>Draft genome sequence of Embleya hyalina NBRC 13850T.</title>
        <authorList>
            <person name="Komaki H."/>
            <person name="Hosoyama A."/>
            <person name="Kimura A."/>
            <person name="Ichikawa N."/>
            <person name="Tamura T."/>
        </authorList>
    </citation>
    <scope>NUCLEOTIDE SEQUENCE [LARGE SCALE GENOMIC DNA]</scope>
    <source>
        <strain evidence="3 4">NBRC 13850</strain>
    </source>
</reference>
<evidence type="ECO:0000313" key="4">
    <source>
        <dbReference type="Proteomes" id="UP000286931"/>
    </source>
</evidence>
<name>A0A401Z3E2_9ACTN</name>
<dbReference type="InterPro" id="IPR011576">
    <property type="entry name" value="Pyridox_Oxase_N"/>
</dbReference>
<dbReference type="GO" id="GO:0070967">
    <property type="term" value="F:coenzyme F420 binding"/>
    <property type="evidence" value="ECO:0007669"/>
    <property type="project" value="TreeGrafter"/>
</dbReference>
<dbReference type="OrthoDB" id="162914at2"/>
<dbReference type="NCBIfam" id="TIGR03618">
    <property type="entry name" value="Rv1155_F420"/>
    <property type="match status" value="1"/>
</dbReference>
<gene>
    <name evidence="3" type="ORF">EHYA_09171</name>
</gene>
<comment type="caution">
    <text evidence="3">The sequence shown here is derived from an EMBL/GenBank/DDBJ whole genome shotgun (WGS) entry which is preliminary data.</text>
</comment>
<proteinExistence type="predicted"/>
<evidence type="ECO:0000259" key="2">
    <source>
        <dbReference type="Pfam" id="PF01243"/>
    </source>
</evidence>
<dbReference type="InterPro" id="IPR012349">
    <property type="entry name" value="Split_barrel_FMN-bd"/>
</dbReference>
<dbReference type="InterPro" id="IPR052019">
    <property type="entry name" value="F420H2_bilvrd_red/Heme_oxyg"/>
</dbReference>
<sequence length="136" mass="14782">MTIPLGDSARKLLDAAYPAVLATVNRDGSPQTSVVWVGRDGDDILVSTQAGRLKDRNLRREPRASLTIYDPVDSDVYVEVRGTTTITEDVGRRLAVELAEKYEGPGAGDEYLNLPPESVRVVVRLTPTRITGTATD</sequence>
<evidence type="ECO:0000256" key="1">
    <source>
        <dbReference type="ARBA" id="ARBA00023002"/>
    </source>
</evidence>
<dbReference type="RefSeq" id="WP_126643035.1">
    <property type="nucleotide sequence ID" value="NZ_BIFH01000048.1"/>
</dbReference>
<dbReference type="AlphaFoldDB" id="A0A401Z3E2"/>